<dbReference type="PATRIC" id="fig|320787.5.peg.358"/>
<evidence type="ECO:0000256" key="3">
    <source>
        <dbReference type="ARBA" id="ARBA00022475"/>
    </source>
</evidence>
<feature type="domain" description="Mechanosensitive ion channel transmembrane helices 2/3" evidence="10">
    <location>
        <begin position="65"/>
        <end position="106"/>
    </location>
</feature>
<dbReference type="Gene3D" id="1.10.287.1260">
    <property type="match status" value="1"/>
</dbReference>
<feature type="domain" description="Mechanosensitive ion channel MscS C-terminal" evidence="9">
    <location>
        <begin position="182"/>
        <end position="264"/>
    </location>
</feature>
<evidence type="ECO:0000256" key="5">
    <source>
        <dbReference type="ARBA" id="ARBA00022989"/>
    </source>
</evidence>
<evidence type="ECO:0000259" key="8">
    <source>
        <dbReference type="Pfam" id="PF00924"/>
    </source>
</evidence>
<comment type="similarity">
    <text evidence="2">Belongs to the MscS (TC 1.A.23) family.</text>
</comment>
<reference evidence="11 12" key="1">
    <citation type="submission" date="2015-07" db="EMBL/GenBank/DDBJ databases">
        <authorList>
            <person name="Kim K.M."/>
        </authorList>
    </citation>
    <scope>NUCLEOTIDE SEQUENCE [LARGE SCALE GENOMIC DNA]</scope>
    <source>
        <strain evidence="11 12">KCTC 12363</strain>
    </source>
</reference>
<dbReference type="EMBL" id="CP012040">
    <property type="protein sequence ID" value="AKP49795.1"/>
    <property type="molecule type" value="Genomic_DNA"/>
</dbReference>
<evidence type="ECO:0000259" key="9">
    <source>
        <dbReference type="Pfam" id="PF21082"/>
    </source>
</evidence>
<evidence type="ECO:0000256" key="4">
    <source>
        <dbReference type="ARBA" id="ARBA00022692"/>
    </source>
</evidence>
<dbReference type="OrthoDB" id="9809206at2"/>
<dbReference type="InterPro" id="IPR011066">
    <property type="entry name" value="MscS_channel_C_sf"/>
</dbReference>
<keyword evidence="6 7" id="KW-0472">Membrane</keyword>
<dbReference type="InterPro" id="IPR023408">
    <property type="entry name" value="MscS_beta-dom_sf"/>
</dbReference>
<dbReference type="SUPFAM" id="SSF50182">
    <property type="entry name" value="Sm-like ribonucleoproteins"/>
    <property type="match status" value="1"/>
</dbReference>
<dbReference type="Pfam" id="PF21088">
    <property type="entry name" value="MS_channel_1st"/>
    <property type="match status" value="1"/>
</dbReference>
<keyword evidence="5 7" id="KW-1133">Transmembrane helix</keyword>
<protein>
    <submittedName>
        <fullName evidence="11">Potassium efflux system KefA protein</fullName>
    </submittedName>
</protein>
<accession>A0A0H4P9I1</accession>
<evidence type="ECO:0000256" key="2">
    <source>
        <dbReference type="ARBA" id="ARBA00008017"/>
    </source>
</evidence>
<gene>
    <name evidence="11" type="ORF">CA2015_0316</name>
</gene>
<dbReference type="AlphaFoldDB" id="A0A0H4P9I1"/>
<dbReference type="InterPro" id="IPR052702">
    <property type="entry name" value="MscS-like_channel"/>
</dbReference>
<keyword evidence="3" id="KW-1003">Cell membrane</keyword>
<evidence type="ECO:0000313" key="11">
    <source>
        <dbReference type="EMBL" id="AKP49795.1"/>
    </source>
</evidence>
<dbReference type="PANTHER" id="PTHR30347">
    <property type="entry name" value="POTASSIUM CHANNEL RELATED"/>
    <property type="match status" value="1"/>
</dbReference>
<dbReference type="GO" id="GO:0008381">
    <property type="term" value="F:mechanosensitive monoatomic ion channel activity"/>
    <property type="evidence" value="ECO:0007669"/>
    <property type="project" value="UniProtKB-ARBA"/>
</dbReference>
<dbReference type="InterPro" id="IPR010920">
    <property type="entry name" value="LSM_dom_sf"/>
</dbReference>
<dbReference type="GO" id="GO:0005886">
    <property type="term" value="C:plasma membrane"/>
    <property type="evidence" value="ECO:0007669"/>
    <property type="project" value="UniProtKB-SubCell"/>
</dbReference>
<dbReference type="InterPro" id="IPR006685">
    <property type="entry name" value="MscS_channel_2nd"/>
</dbReference>
<evidence type="ECO:0000256" key="7">
    <source>
        <dbReference type="SAM" id="Phobius"/>
    </source>
</evidence>
<sequence length="281" mass="31733">MDLLNKFLGFELLSIGEYSLRVGTLVLVLLIIVLTKLILWGIKKSIFRKKRISKFNEGNIYSLYQILTYIVWVIAFGLILETLGIKVSLLIAGSAALLVGIGLGLQQTFNDIVSGIILLSERSIRVADILEIDGGILKIQEIGLRTSKGLNTDDISIIIPNSLITTNKVINWSHQRKQNRFRIEVGVAYGTDVEFVIKILEESAREHPEVNAEKLVEARLVNFGNSSLDFQVLFYSSTIFGSDRMKSDIRRIINRKFIENNISIPFPQMDVHIRTNEKRGD</sequence>
<evidence type="ECO:0000256" key="6">
    <source>
        <dbReference type="ARBA" id="ARBA00023136"/>
    </source>
</evidence>
<dbReference type="Proteomes" id="UP000036520">
    <property type="component" value="Chromosome"/>
</dbReference>
<name>A0A0H4P9I1_9BACT</name>
<dbReference type="Gene3D" id="3.30.70.100">
    <property type="match status" value="1"/>
</dbReference>
<dbReference type="SUPFAM" id="SSF82689">
    <property type="entry name" value="Mechanosensitive channel protein MscS (YggB), C-terminal domain"/>
    <property type="match status" value="1"/>
</dbReference>
<dbReference type="Pfam" id="PF21082">
    <property type="entry name" value="MS_channel_3rd"/>
    <property type="match status" value="1"/>
</dbReference>
<dbReference type="KEGG" id="camu:CA2015_0316"/>
<evidence type="ECO:0000259" key="10">
    <source>
        <dbReference type="Pfam" id="PF21088"/>
    </source>
</evidence>
<comment type="subcellular location">
    <subcellularLocation>
        <location evidence="1">Cell membrane</location>
        <topology evidence="1">Multi-pass membrane protein</topology>
    </subcellularLocation>
</comment>
<evidence type="ECO:0000313" key="12">
    <source>
        <dbReference type="Proteomes" id="UP000036520"/>
    </source>
</evidence>
<dbReference type="PANTHER" id="PTHR30347:SF1">
    <property type="entry name" value="MECHANOSENSITIVE CHANNEL MSCK"/>
    <property type="match status" value="1"/>
</dbReference>
<dbReference type="SUPFAM" id="SSF82861">
    <property type="entry name" value="Mechanosensitive channel protein MscS (YggB), transmembrane region"/>
    <property type="match status" value="1"/>
</dbReference>
<dbReference type="Gene3D" id="2.30.30.60">
    <property type="match status" value="1"/>
</dbReference>
<proteinExistence type="inferred from homology"/>
<feature type="transmembrane region" description="Helical" evidence="7">
    <location>
        <begin position="20"/>
        <end position="39"/>
    </location>
</feature>
<dbReference type="InterPro" id="IPR049142">
    <property type="entry name" value="MS_channel_1st"/>
</dbReference>
<evidence type="ECO:0000256" key="1">
    <source>
        <dbReference type="ARBA" id="ARBA00004651"/>
    </source>
</evidence>
<feature type="domain" description="Mechanosensitive ion channel MscS" evidence="8">
    <location>
        <begin position="108"/>
        <end position="174"/>
    </location>
</feature>
<feature type="transmembrane region" description="Helical" evidence="7">
    <location>
        <begin position="60"/>
        <end position="79"/>
    </location>
</feature>
<dbReference type="InterPro" id="IPR011014">
    <property type="entry name" value="MscS_channel_TM-2"/>
</dbReference>
<keyword evidence="12" id="KW-1185">Reference proteome</keyword>
<dbReference type="Pfam" id="PF00924">
    <property type="entry name" value="MS_channel_2nd"/>
    <property type="match status" value="1"/>
</dbReference>
<dbReference type="InterPro" id="IPR049278">
    <property type="entry name" value="MS_channel_C"/>
</dbReference>
<organism evidence="11 12">
    <name type="scientific">Cyclobacterium amurskyense</name>
    <dbReference type="NCBI Taxonomy" id="320787"/>
    <lineage>
        <taxon>Bacteria</taxon>
        <taxon>Pseudomonadati</taxon>
        <taxon>Bacteroidota</taxon>
        <taxon>Cytophagia</taxon>
        <taxon>Cytophagales</taxon>
        <taxon>Cyclobacteriaceae</taxon>
        <taxon>Cyclobacterium</taxon>
    </lineage>
</organism>
<keyword evidence="4 7" id="KW-0812">Transmembrane</keyword>
<dbReference type="RefSeq" id="WP_048640297.1">
    <property type="nucleotide sequence ID" value="NZ_CP012040.1"/>
</dbReference>